<sequence length="96" mass="10918">MLSSSFREFASTAGLNSICVGSRNDSSPKLHFVVVVVVEFVLVQMMNNCYQFGSFLLVHFYLEREHLMGIELELPSLNELTKGKRYDIPLNFVILS</sequence>
<accession>A0A0V0GU50</accession>
<dbReference type="AlphaFoldDB" id="A0A0V0GU50"/>
<name>A0A0V0GU50_SOLCH</name>
<protein>
    <submittedName>
        <fullName evidence="1">Putative ovule protein</fullName>
    </submittedName>
</protein>
<reference evidence="1" key="1">
    <citation type="submission" date="2015-12" db="EMBL/GenBank/DDBJ databases">
        <title>Gene expression during late stages of embryo sac development: a critical building block for successful pollen-pistil interactions.</title>
        <authorList>
            <person name="Liu Y."/>
            <person name="Joly V."/>
            <person name="Sabar M."/>
            <person name="Matton D.P."/>
        </authorList>
    </citation>
    <scope>NUCLEOTIDE SEQUENCE</scope>
</reference>
<proteinExistence type="predicted"/>
<dbReference type="EMBL" id="GEDG01030968">
    <property type="protein sequence ID" value="JAP11649.1"/>
    <property type="molecule type" value="Transcribed_RNA"/>
</dbReference>
<organism evidence="1">
    <name type="scientific">Solanum chacoense</name>
    <name type="common">Chaco potato</name>
    <dbReference type="NCBI Taxonomy" id="4108"/>
    <lineage>
        <taxon>Eukaryota</taxon>
        <taxon>Viridiplantae</taxon>
        <taxon>Streptophyta</taxon>
        <taxon>Embryophyta</taxon>
        <taxon>Tracheophyta</taxon>
        <taxon>Spermatophyta</taxon>
        <taxon>Magnoliopsida</taxon>
        <taxon>eudicotyledons</taxon>
        <taxon>Gunneridae</taxon>
        <taxon>Pentapetalae</taxon>
        <taxon>asterids</taxon>
        <taxon>lamiids</taxon>
        <taxon>Solanales</taxon>
        <taxon>Solanaceae</taxon>
        <taxon>Solanoideae</taxon>
        <taxon>Solaneae</taxon>
        <taxon>Solanum</taxon>
    </lineage>
</organism>
<evidence type="ECO:0000313" key="1">
    <source>
        <dbReference type="EMBL" id="JAP11649.1"/>
    </source>
</evidence>